<evidence type="ECO:0008006" key="3">
    <source>
        <dbReference type="Google" id="ProtNLM"/>
    </source>
</evidence>
<evidence type="ECO:0000313" key="1">
    <source>
        <dbReference type="EMBL" id="GAA3621070.1"/>
    </source>
</evidence>
<dbReference type="Gene3D" id="3.90.550.10">
    <property type="entry name" value="Spore Coat Polysaccharide Biosynthesis Protein SpsA, Chain A"/>
    <property type="match status" value="1"/>
</dbReference>
<name>A0ABP7A112_9ACTN</name>
<dbReference type="SUPFAM" id="SSF53448">
    <property type="entry name" value="Nucleotide-diphospho-sugar transferases"/>
    <property type="match status" value="1"/>
</dbReference>
<dbReference type="EMBL" id="BAABAB010000016">
    <property type="protein sequence ID" value="GAA3621070.1"/>
    <property type="molecule type" value="Genomic_DNA"/>
</dbReference>
<comment type="caution">
    <text evidence="1">The sequence shown here is derived from an EMBL/GenBank/DDBJ whole genome shotgun (WGS) entry which is preliminary data.</text>
</comment>
<accession>A0ABP7A112</accession>
<keyword evidence="2" id="KW-1185">Reference proteome</keyword>
<evidence type="ECO:0000313" key="2">
    <source>
        <dbReference type="Proteomes" id="UP001501490"/>
    </source>
</evidence>
<dbReference type="InterPro" id="IPR029044">
    <property type="entry name" value="Nucleotide-diphossugar_trans"/>
</dbReference>
<gene>
    <name evidence="1" type="ORF">GCM10022236_24180</name>
</gene>
<dbReference type="Proteomes" id="UP001501490">
    <property type="component" value="Unassembled WGS sequence"/>
</dbReference>
<organism evidence="1 2">
    <name type="scientific">Microlunatus ginsengisoli</name>
    <dbReference type="NCBI Taxonomy" id="363863"/>
    <lineage>
        <taxon>Bacteria</taxon>
        <taxon>Bacillati</taxon>
        <taxon>Actinomycetota</taxon>
        <taxon>Actinomycetes</taxon>
        <taxon>Propionibacteriales</taxon>
        <taxon>Propionibacteriaceae</taxon>
        <taxon>Microlunatus</taxon>
    </lineage>
</organism>
<sequence length="207" mass="21637">MAGAPEPEVTSRRRLVVVLARHVAAAPDRVDPAAFAAAALADSYEVAADLVDVDATIAGPASAAELLYPGARLLPADAPLAELVAVAAESGYAEVVFLPGDAPDLPGLVVAKLFKALNRAAVAVAPERGGTGCVALGVALPLAEWAELPADLDTDPRPSLYRAAPRRSKVASTPDWHRLRSAEDVLTRLDPALEGWEETRLLLSSRR</sequence>
<protein>
    <recommendedName>
        <fullName evidence="3">MobA-like NTP transferase domain-containing protein</fullName>
    </recommendedName>
</protein>
<reference evidence="2" key="1">
    <citation type="journal article" date="2019" name="Int. J. Syst. Evol. Microbiol.">
        <title>The Global Catalogue of Microorganisms (GCM) 10K type strain sequencing project: providing services to taxonomists for standard genome sequencing and annotation.</title>
        <authorList>
            <consortium name="The Broad Institute Genomics Platform"/>
            <consortium name="The Broad Institute Genome Sequencing Center for Infectious Disease"/>
            <person name="Wu L."/>
            <person name="Ma J."/>
        </authorList>
    </citation>
    <scope>NUCLEOTIDE SEQUENCE [LARGE SCALE GENOMIC DNA]</scope>
    <source>
        <strain evidence="2">JCM 16929</strain>
    </source>
</reference>
<proteinExistence type="predicted"/>